<evidence type="ECO:0000256" key="10">
    <source>
        <dbReference type="ARBA" id="ARBA00023136"/>
    </source>
</evidence>
<evidence type="ECO:0000256" key="3">
    <source>
        <dbReference type="ARBA" id="ARBA00022448"/>
    </source>
</evidence>
<evidence type="ECO:0000256" key="6">
    <source>
        <dbReference type="ARBA" id="ARBA00022792"/>
    </source>
</evidence>
<keyword evidence="6 12" id="KW-0999">Mitochondrion inner membrane</keyword>
<dbReference type="EMBL" id="CAVMBE010000059">
    <property type="protein sequence ID" value="CAK4032161.1"/>
    <property type="molecule type" value="Genomic_DNA"/>
</dbReference>
<dbReference type="GO" id="GO:0005743">
    <property type="term" value="C:mitochondrial inner membrane"/>
    <property type="evidence" value="ECO:0007669"/>
    <property type="project" value="UniProtKB-SubCell"/>
</dbReference>
<dbReference type="Proteomes" id="UP001296104">
    <property type="component" value="Unassembled WGS sequence"/>
</dbReference>
<reference evidence="13" key="1">
    <citation type="submission" date="2023-11" db="EMBL/GenBank/DDBJ databases">
        <authorList>
            <person name="Alioto T."/>
            <person name="Alioto T."/>
            <person name="Gomez Garrido J."/>
        </authorList>
    </citation>
    <scope>NUCLEOTIDE SEQUENCE</scope>
</reference>
<organism evidence="13 14">
    <name type="scientific">Lecanosticta acicola</name>
    <dbReference type="NCBI Taxonomy" id="111012"/>
    <lineage>
        <taxon>Eukaryota</taxon>
        <taxon>Fungi</taxon>
        <taxon>Dikarya</taxon>
        <taxon>Ascomycota</taxon>
        <taxon>Pezizomycotina</taxon>
        <taxon>Dothideomycetes</taxon>
        <taxon>Dothideomycetidae</taxon>
        <taxon>Mycosphaerellales</taxon>
        <taxon>Mycosphaerellaceae</taxon>
        <taxon>Lecanosticta</taxon>
    </lineage>
</organism>
<dbReference type="Gene3D" id="1.20.5.260">
    <property type="entry name" value="Cytochrome b-c1 complex subunit 9"/>
    <property type="match status" value="1"/>
</dbReference>
<evidence type="ECO:0000256" key="1">
    <source>
        <dbReference type="ARBA" id="ARBA00004434"/>
    </source>
</evidence>
<keyword evidence="14" id="KW-1185">Reference proteome</keyword>
<keyword evidence="4 12" id="KW-0679">Respiratory chain</keyword>
<keyword evidence="8 12" id="KW-1133">Transmembrane helix</keyword>
<evidence type="ECO:0000313" key="14">
    <source>
        <dbReference type="Proteomes" id="UP001296104"/>
    </source>
</evidence>
<evidence type="ECO:0000256" key="8">
    <source>
        <dbReference type="ARBA" id="ARBA00022989"/>
    </source>
</evidence>
<evidence type="ECO:0000256" key="12">
    <source>
        <dbReference type="RuleBase" id="RU368056"/>
    </source>
</evidence>
<accession>A0AAI8Z470</accession>
<dbReference type="PANTHER" id="PTHR12980:SF0">
    <property type="entry name" value="CYTOCHROME B-C1 COMPLEX SUBUNIT 9"/>
    <property type="match status" value="1"/>
</dbReference>
<keyword evidence="9 12" id="KW-0496">Mitochondrion</keyword>
<gene>
    <name evidence="13" type="ORF">LECACI_7A007319</name>
</gene>
<comment type="subunit">
    <text evidence="12">Component of the ubiquinol-cytochrome c oxidoreductase (cytochrome b-c1 complex, complex III, CIII), a multisubunit enzyme composed of 3 respiratory subunits cytochrome b, cytochrome c1 and Rieske protein, 2 core protein subunits, and additional low-molecular weight protein subunits.</text>
</comment>
<evidence type="ECO:0000256" key="4">
    <source>
        <dbReference type="ARBA" id="ARBA00022660"/>
    </source>
</evidence>
<dbReference type="AlphaFoldDB" id="A0AAI8Z470"/>
<evidence type="ECO:0000256" key="5">
    <source>
        <dbReference type="ARBA" id="ARBA00022692"/>
    </source>
</evidence>
<dbReference type="FunFam" id="1.20.5.260:FF:000001">
    <property type="entry name" value="Cytochrome b-c1 complex subunit 9"/>
    <property type="match status" value="1"/>
</dbReference>
<keyword evidence="7 12" id="KW-0249">Electron transport</keyword>
<dbReference type="GO" id="GO:0045275">
    <property type="term" value="C:respiratory chain complex III"/>
    <property type="evidence" value="ECO:0007669"/>
    <property type="project" value="UniProtKB-UniRule"/>
</dbReference>
<evidence type="ECO:0000256" key="9">
    <source>
        <dbReference type="ARBA" id="ARBA00023128"/>
    </source>
</evidence>
<keyword evidence="3 12" id="KW-0813">Transport</keyword>
<evidence type="ECO:0000256" key="7">
    <source>
        <dbReference type="ARBA" id="ARBA00022982"/>
    </source>
</evidence>
<dbReference type="InterPro" id="IPR036656">
    <property type="entry name" value="QCR9_sf"/>
</dbReference>
<sequence>MSGILGGLYNTIVKRNFVFLGTIFAGAFVTEIAFDTAANSIWNRINQGRQWQDIKYRYMQAGDDEDGDDDDE</sequence>
<dbReference type="InterPro" id="IPR008027">
    <property type="entry name" value="QCR9"/>
</dbReference>
<evidence type="ECO:0000256" key="11">
    <source>
        <dbReference type="ARBA" id="ARBA00044247"/>
    </source>
</evidence>
<dbReference type="Pfam" id="PF05365">
    <property type="entry name" value="UCR_UQCRX_QCR9"/>
    <property type="match status" value="1"/>
</dbReference>
<comment type="caution">
    <text evidence="13">The sequence shown here is derived from an EMBL/GenBank/DDBJ whole genome shotgun (WGS) entry which is preliminary data.</text>
</comment>
<comment type="function">
    <text evidence="12">Component of the ubiquinol-cytochrome c oxidoreductase, a multisubunit transmembrane complex that is part of the mitochondrial electron transport chain which drives oxidative phosphorylation. The complex plays an important role in the uptake of multiple carbon sources present in different host niches.</text>
</comment>
<proteinExistence type="inferred from homology"/>
<feature type="transmembrane region" description="Helical" evidence="12">
    <location>
        <begin position="17"/>
        <end position="34"/>
    </location>
</feature>
<comment type="similarity">
    <text evidence="2 12">Belongs to the UQCR10/QCR9 family.</text>
</comment>
<dbReference type="PANTHER" id="PTHR12980">
    <property type="entry name" value="UBIQUINOL-CYTOCHROME C REDUCTASE COMPLEX, SUBUNIT X"/>
    <property type="match status" value="1"/>
</dbReference>
<dbReference type="GO" id="GO:0006122">
    <property type="term" value="P:mitochondrial electron transport, ubiquinol to cytochrome c"/>
    <property type="evidence" value="ECO:0007669"/>
    <property type="project" value="UniProtKB-UniRule"/>
</dbReference>
<evidence type="ECO:0000256" key="2">
    <source>
        <dbReference type="ARBA" id="ARBA00007856"/>
    </source>
</evidence>
<protein>
    <recommendedName>
        <fullName evidence="11 12">Complex III subunit 9</fullName>
    </recommendedName>
</protein>
<comment type="subcellular location">
    <subcellularLocation>
        <location evidence="1 12">Mitochondrion inner membrane</location>
        <topology evidence="1 12">Single-pass membrane protein</topology>
    </subcellularLocation>
</comment>
<keyword evidence="10 12" id="KW-0472">Membrane</keyword>
<name>A0AAI8Z470_9PEZI</name>
<keyword evidence="5 12" id="KW-0812">Transmembrane</keyword>
<dbReference type="SUPFAM" id="SSF81514">
    <property type="entry name" value="Subunit X (non-heme 7 kDa protein) of cytochrome bc1 complex (Ubiquinol-cytochrome c reductase)"/>
    <property type="match status" value="1"/>
</dbReference>
<evidence type="ECO:0000313" key="13">
    <source>
        <dbReference type="EMBL" id="CAK4032161.1"/>
    </source>
</evidence>